<dbReference type="EMBL" id="LWDF02000408">
    <property type="protein sequence ID" value="KAE8249117.1"/>
    <property type="molecule type" value="Genomic_DNA"/>
</dbReference>
<evidence type="ECO:0000313" key="2">
    <source>
        <dbReference type="EMBL" id="KAE8249117.1"/>
    </source>
</evidence>
<dbReference type="SUPFAM" id="SSF54695">
    <property type="entry name" value="POZ domain"/>
    <property type="match status" value="1"/>
</dbReference>
<dbReference type="AlphaFoldDB" id="A0A177TPC4"/>
<feature type="region of interest" description="Disordered" evidence="1">
    <location>
        <begin position="513"/>
        <end position="556"/>
    </location>
</feature>
<feature type="region of interest" description="Disordered" evidence="1">
    <location>
        <begin position="208"/>
        <end position="247"/>
    </location>
</feature>
<protein>
    <submittedName>
        <fullName evidence="2">Uncharacterized protein</fullName>
    </submittedName>
</protein>
<feature type="compositionally biased region" description="Basic and acidic residues" evidence="1">
    <location>
        <begin position="123"/>
        <end position="135"/>
    </location>
</feature>
<sequence>MQTQHPHPQDPFVVLPTFHAEADNPGDVLVIVQECDFYVHRDLLWFSSSFFRDLLQENWAEGLLADNEEARQQESEATDDDKSSNPPSSEAVEKMAESEPIDANGSASSDASPFVLTSSSPQESKDKEKEKEKHTSYHTAQLNFDDPASTRTSTGPEGVSPVVNGGSTSAQTIVNPSFPFSPSSRSDNLPTRDTDRSALAISPTLSLQNLQLLETPPGSPRRRMLQASSSRSAEDPSPDRNRFRTPPAAPIVHHQRHRPISKPRGVIVSVLRLEEEQPSTFQSFLSAVYPHLRLAVSWRNIGNLMTFSDKYGVNPSLLYEPCRTFLEASLTGNPIEAMRLAEHFGLQGVFKEASKHVLDLYAVWSTSELSVLSKETLLKLERKRSWFLERLLKLSVSNPQRDFECQALCPHQEVCAEALQQRWNAAYNAAFRFGPPQPTSVWKHLRELEGGGPPLTQSACENACRTWVQTRFDRMFELGLAGPRTRSQFLYILLDDSVLAKKAIRRRIRADQLPAPSGSQAQQQQPQQPQQQQQQQQQQTQAQPHPPMAAVVGLNGPLGGGGSLVSMSTMGSTGGGLGMISLPSAGMGLSGLQEG</sequence>
<dbReference type="PROSITE" id="PS50097">
    <property type="entry name" value="BTB"/>
    <property type="match status" value="1"/>
</dbReference>
<feature type="region of interest" description="Disordered" evidence="1">
    <location>
        <begin position="69"/>
        <end position="194"/>
    </location>
</feature>
<dbReference type="CDD" id="cd18186">
    <property type="entry name" value="BTB_POZ_ZBTB_KLHL-like"/>
    <property type="match status" value="1"/>
</dbReference>
<reference evidence="2" key="1">
    <citation type="submission" date="2016-04" db="EMBL/GenBank/DDBJ databases">
        <authorList>
            <person name="Nguyen H.D."/>
            <person name="Samba Siva P."/>
            <person name="Cullis J."/>
            <person name="Levesque C.A."/>
            <person name="Hambleton S."/>
        </authorList>
    </citation>
    <scope>NUCLEOTIDE SEQUENCE</scope>
    <source>
        <strain evidence="2">DAOMC 236416</strain>
    </source>
</reference>
<evidence type="ECO:0000313" key="3">
    <source>
        <dbReference type="Proteomes" id="UP000077521"/>
    </source>
</evidence>
<proteinExistence type="predicted"/>
<feature type="compositionally biased region" description="Polar residues" evidence="1">
    <location>
        <begin position="105"/>
        <end position="117"/>
    </location>
</feature>
<dbReference type="Proteomes" id="UP000077521">
    <property type="component" value="Unassembled WGS sequence"/>
</dbReference>
<reference evidence="2" key="2">
    <citation type="journal article" date="2019" name="IMA Fungus">
        <title>Genome sequencing and comparison of five Tilletia species to identify candidate genes for the detection of regulated species infecting wheat.</title>
        <authorList>
            <person name="Nguyen H.D.T."/>
            <person name="Sultana T."/>
            <person name="Kesanakurti P."/>
            <person name="Hambleton S."/>
        </authorList>
    </citation>
    <scope>NUCLEOTIDE SEQUENCE</scope>
    <source>
        <strain evidence="2">DAOMC 236416</strain>
    </source>
</reference>
<dbReference type="InterPro" id="IPR000210">
    <property type="entry name" value="BTB/POZ_dom"/>
</dbReference>
<gene>
    <name evidence="2" type="ORF">A4X13_0g5334</name>
</gene>
<comment type="caution">
    <text evidence="2">The sequence shown here is derived from an EMBL/GenBank/DDBJ whole genome shotgun (WGS) entry which is preliminary data.</text>
</comment>
<feature type="compositionally biased region" description="Low complexity" evidence="1">
    <location>
        <begin position="520"/>
        <end position="543"/>
    </location>
</feature>
<name>A0A177TPC4_9BASI</name>
<accession>A0A177TPC4</accession>
<feature type="compositionally biased region" description="Polar residues" evidence="1">
    <location>
        <begin position="165"/>
        <end position="175"/>
    </location>
</feature>
<evidence type="ECO:0000256" key="1">
    <source>
        <dbReference type="SAM" id="MobiDB-lite"/>
    </source>
</evidence>
<feature type="compositionally biased region" description="Low complexity" evidence="1">
    <location>
        <begin position="176"/>
        <end position="186"/>
    </location>
</feature>
<keyword evidence="3" id="KW-1185">Reference proteome</keyword>
<feature type="compositionally biased region" description="Basic and acidic residues" evidence="1">
    <location>
        <begin position="232"/>
        <end position="242"/>
    </location>
</feature>
<organism evidence="2 3">
    <name type="scientific">Tilletia indica</name>
    <dbReference type="NCBI Taxonomy" id="43049"/>
    <lineage>
        <taxon>Eukaryota</taxon>
        <taxon>Fungi</taxon>
        <taxon>Dikarya</taxon>
        <taxon>Basidiomycota</taxon>
        <taxon>Ustilaginomycotina</taxon>
        <taxon>Exobasidiomycetes</taxon>
        <taxon>Tilletiales</taxon>
        <taxon>Tilletiaceae</taxon>
        <taxon>Tilletia</taxon>
    </lineage>
</organism>
<dbReference type="InterPro" id="IPR011333">
    <property type="entry name" value="SKP1/BTB/POZ_sf"/>
</dbReference>